<evidence type="ECO:0000256" key="9">
    <source>
        <dbReference type="PIRSR" id="PIRSR036421-3"/>
    </source>
</evidence>
<feature type="active site" description="Charge relay system" evidence="8">
    <location>
        <position position="1014"/>
    </location>
</feature>
<keyword evidence="4 7" id="KW-0645">Protease</keyword>
<dbReference type="Gene3D" id="3.30.750.44">
    <property type="match status" value="1"/>
</dbReference>
<accession>A0A0S8GG13</accession>
<dbReference type="InterPro" id="IPR005151">
    <property type="entry name" value="Tail-specific_protease"/>
</dbReference>
<dbReference type="GO" id="GO:0006508">
    <property type="term" value="P:proteolysis"/>
    <property type="evidence" value="ECO:0007669"/>
    <property type="project" value="UniProtKB-UniRule"/>
</dbReference>
<dbReference type="Pfam" id="PF14684">
    <property type="entry name" value="Tricorn_C1"/>
    <property type="match status" value="1"/>
</dbReference>
<dbReference type="GO" id="GO:0008236">
    <property type="term" value="F:serine-type peptidase activity"/>
    <property type="evidence" value="ECO:0007669"/>
    <property type="project" value="UniProtKB-UniRule"/>
</dbReference>
<dbReference type="SUPFAM" id="SSF82171">
    <property type="entry name" value="DPP6 N-terminal domain-like"/>
    <property type="match status" value="1"/>
</dbReference>
<reference evidence="11 12" key="1">
    <citation type="journal article" date="2015" name="Microbiome">
        <title>Genomic resolution of linkages in carbon, nitrogen, and sulfur cycling among widespread estuary sediment bacteria.</title>
        <authorList>
            <person name="Baker B.J."/>
            <person name="Lazar C.S."/>
            <person name="Teske A.P."/>
            <person name="Dick G.J."/>
        </authorList>
    </citation>
    <scope>NUCLEOTIDE SEQUENCE [LARGE SCALE GENOMIC DNA]</scope>
    <source>
        <strain evidence="11">SM23_60</strain>
    </source>
</reference>
<dbReference type="Pfam" id="PF26550">
    <property type="entry name" value="Tricorn_2nd"/>
    <property type="match status" value="1"/>
</dbReference>
<comment type="subcellular location">
    <subcellularLocation>
        <location evidence="1 7">Cytoplasm</location>
    </subcellularLocation>
</comment>
<dbReference type="GO" id="GO:0005737">
    <property type="term" value="C:cytoplasm"/>
    <property type="evidence" value="ECO:0007669"/>
    <property type="project" value="UniProtKB-SubCell"/>
</dbReference>
<evidence type="ECO:0000256" key="3">
    <source>
        <dbReference type="ARBA" id="ARBA00022490"/>
    </source>
</evidence>
<dbReference type="Gene3D" id="2.130.10.10">
    <property type="entry name" value="YVTN repeat-like/Quinoprotein amine dehydrogenase"/>
    <property type="match status" value="1"/>
</dbReference>
<evidence type="ECO:0000259" key="10">
    <source>
        <dbReference type="SMART" id="SM00245"/>
    </source>
</evidence>
<evidence type="ECO:0000256" key="7">
    <source>
        <dbReference type="PIRNR" id="PIRNR036421"/>
    </source>
</evidence>
<dbReference type="InterPro" id="IPR036034">
    <property type="entry name" value="PDZ_sf"/>
</dbReference>
<evidence type="ECO:0000256" key="8">
    <source>
        <dbReference type="PIRSR" id="PIRSR036421-1"/>
    </source>
</evidence>
<dbReference type="SUPFAM" id="SSF69304">
    <property type="entry name" value="Tricorn protease N-terminal domain"/>
    <property type="match status" value="1"/>
</dbReference>
<dbReference type="SMART" id="SM00245">
    <property type="entry name" value="TSPc"/>
    <property type="match status" value="1"/>
</dbReference>
<dbReference type="InterPro" id="IPR012393">
    <property type="entry name" value="Tricorn_protease"/>
</dbReference>
<dbReference type="SUPFAM" id="SSF52096">
    <property type="entry name" value="ClpP/crotonase"/>
    <property type="match status" value="1"/>
</dbReference>
<dbReference type="Pfam" id="PF14685">
    <property type="entry name" value="PDZ_Tricorn"/>
    <property type="match status" value="1"/>
</dbReference>
<feature type="active site" description="Charge relay system" evidence="8">
    <location>
        <position position="732"/>
    </location>
</feature>
<feature type="active site" description="Nucleophile" evidence="8">
    <location>
        <position position="956"/>
    </location>
</feature>
<sequence>MQGYYRFPTLNRDTIAFVCEDDLWTVSVHGGIARRLTSNLGEVSHPFLSPDGKYVAFVGREEGHPEIYCMDAQGGPAQRLTFFGTPCTVLGWTRNSKRILFASNAKQWYLRMFYVYSVDRNKDEPQMIDVGPATHISYGPNRGTVIGRNTADPARWKRYRGGTVGEIWIDRTGNGSFKKLINIKGNCTSPMWIGNRIYFIADHEGVGNIYSCTPNGRSLKRHTDHLDFYVRNATTDGENIVYHAGGDIYVFSIAEGNSSKVAIEHHSPRVQTHRKFVAAEKYMEDYALHPKGEQVSITSRGKVFSMHNWEGPVSQNGQDVNTRYRLGRWLSDGERFIVVTDEKGEDGLQIHYPNARKKPYHLPLLDIGRPIELEPSPQTAAVVLTNHRFQLVLVNLQTKKRVILDHSKYGRISGISWSSDGEWVAYSFPDSARTRCIKVCNASTHKSYTVTSPVLEDFSPRFDPQGNYLYFLSNRELDPVYDTVQFELSFPANIKPYLITLRKDIPSPFKYKESAPAGLEMPDLAKELLKPKKKPKKIRIDFDGITDRIMPFPLPPGKYEQIFGANNKLIFSKFPIEGAIRRWFMMQHGPSNGVLQYYDLKKQKTGTIVSGIMNFTMSQSNELLMYRSGNRLRIIKPIDKAEQKLKREPVGPSSGWVDLSRMKVMVVPHAEWRQMYRDAWRLQRDHFWVKDMSGVDWKKVYERYVPLLERISTRSEFSDLVWEMQGELGTSHAYEFGGDYRREPQYKQGFLAADFAYDRKHAAYRIASIVRGDPWDEAGRSPLLTPGLNARVGDLVLAIDGRRVDKNTSPQELLVNRAGTDVWITIASSTGKNKRTASIKTLKDESRARYRDWVEENREKVHRASRDKIGYVHIPDMGPDGFAEFHRYFLSEIQYPGLLVDVRFNRGGHVSQLLIEKLARKRIAYDVSRWVERPYPWPDESVLGPLVCLTNEYAGSDGDIFSHAFKLYKIGPLIGKRTWGGVIGIGPYYFLSDGGLTTQPEYSFWFTDVGWGVENYGTEPDIEVEYKPQDYVKGKDPQLERGVAECLKLLKKHPPKIPKFEKRPKLPLPTKLK</sequence>
<dbReference type="PANTHER" id="PTHR43253:SF1">
    <property type="entry name" value="TRICORN PROTEASE HOMOLOG 2-RELATED"/>
    <property type="match status" value="1"/>
</dbReference>
<protein>
    <recommendedName>
        <fullName evidence="7">Tricorn protease homolog</fullName>
        <ecNumber evidence="7">3.4.21.-</ecNumber>
    </recommendedName>
</protein>
<dbReference type="Pfam" id="PF26549">
    <property type="entry name" value="Tricorn_N"/>
    <property type="match status" value="1"/>
</dbReference>
<dbReference type="Gene3D" id="2.120.10.60">
    <property type="entry name" value="Tricorn protease N-terminal domain"/>
    <property type="match status" value="1"/>
</dbReference>
<dbReference type="CDD" id="cd10828">
    <property type="entry name" value="cpPDZ_Tricorn-protease"/>
    <property type="match status" value="1"/>
</dbReference>
<feature type="domain" description="Tail specific protease" evidence="10">
    <location>
        <begin position="834"/>
        <end position="1025"/>
    </location>
</feature>
<evidence type="ECO:0000256" key="5">
    <source>
        <dbReference type="ARBA" id="ARBA00022801"/>
    </source>
</evidence>
<dbReference type="PATRIC" id="fig|1703780.3.peg.2677"/>
<gene>
    <name evidence="11" type="ORF">AMJ87_06085</name>
</gene>
<feature type="site" description="Transition state stabilizer; via amide nitrogen" evidence="9">
    <location>
        <position position="957"/>
    </location>
</feature>
<dbReference type="Proteomes" id="UP000051096">
    <property type="component" value="Unassembled WGS sequence"/>
</dbReference>
<dbReference type="InterPro" id="IPR028204">
    <property type="entry name" value="Tricorn_C1"/>
</dbReference>
<keyword evidence="3 7" id="KW-0963">Cytoplasm</keyword>
<comment type="similarity">
    <text evidence="2 7">Belongs to the peptidase S41B family.</text>
</comment>
<comment type="function">
    <text evidence="7">Degrades oligopeptides.</text>
</comment>
<evidence type="ECO:0000313" key="12">
    <source>
        <dbReference type="Proteomes" id="UP000051096"/>
    </source>
</evidence>
<dbReference type="PANTHER" id="PTHR43253">
    <property type="entry name" value="TRICORN PROTEASE HOMOLOG 2-RELATED"/>
    <property type="match status" value="1"/>
</dbReference>
<dbReference type="CDD" id="cd07562">
    <property type="entry name" value="Peptidase_S41_TRI"/>
    <property type="match status" value="1"/>
</dbReference>
<keyword evidence="6 7" id="KW-0720">Serine protease</keyword>
<dbReference type="Gene3D" id="3.90.226.10">
    <property type="entry name" value="2-enoyl-CoA Hydratase, Chain A, domain 1"/>
    <property type="match status" value="1"/>
</dbReference>
<evidence type="ECO:0000256" key="2">
    <source>
        <dbReference type="ARBA" id="ARBA00008524"/>
    </source>
</evidence>
<dbReference type="AlphaFoldDB" id="A0A0S8GG13"/>
<evidence type="ECO:0000256" key="4">
    <source>
        <dbReference type="ARBA" id="ARBA00022670"/>
    </source>
</evidence>
<evidence type="ECO:0000313" key="11">
    <source>
        <dbReference type="EMBL" id="KPK71973.1"/>
    </source>
</evidence>
<dbReference type="SUPFAM" id="SSF50156">
    <property type="entry name" value="PDZ domain-like"/>
    <property type="match status" value="1"/>
</dbReference>
<dbReference type="InterPro" id="IPR015943">
    <property type="entry name" value="WD40/YVTN_repeat-like_dom_sf"/>
</dbReference>
<evidence type="ECO:0000256" key="1">
    <source>
        <dbReference type="ARBA" id="ARBA00004496"/>
    </source>
</evidence>
<dbReference type="PIRSF" id="PIRSF036421">
    <property type="entry name" value="Tricorn_protease"/>
    <property type="match status" value="1"/>
</dbReference>
<dbReference type="Pfam" id="PF03572">
    <property type="entry name" value="Peptidase_S41"/>
    <property type="match status" value="1"/>
</dbReference>
<dbReference type="InterPro" id="IPR029045">
    <property type="entry name" value="ClpP/crotonase-like_dom_sf"/>
</dbReference>
<dbReference type="InterPro" id="IPR029414">
    <property type="entry name" value="Tricorn_PDZ"/>
</dbReference>
<proteinExistence type="inferred from homology"/>
<dbReference type="Gene3D" id="2.30.42.10">
    <property type="match status" value="1"/>
</dbReference>
<dbReference type="EC" id="3.4.21.-" evidence="7"/>
<keyword evidence="5 7" id="KW-0378">Hydrolase</keyword>
<dbReference type="EMBL" id="LJUO01000046">
    <property type="protein sequence ID" value="KPK71973.1"/>
    <property type="molecule type" value="Genomic_DNA"/>
</dbReference>
<comment type="caution">
    <text evidence="11">The sequence shown here is derived from an EMBL/GenBank/DDBJ whole genome shotgun (WGS) entry which is preliminary data.</text>
</comment>
<evidence type="ECO:0000256" key="6">
    <source>
        <dbReference type="ARBA" id="ARBA00022825"/>
    </source>
</evidence>
<name>A0A0S8GG13_UNCW3</name>
<organism evidence="11 12">
    <name type="scientific">candidate division WOR_3 bacterium SM23_60</name>
    <dbReference type="NCBI Taxonomy" id="1703780"/>
    <lineage>
        <taxon>Bacteria</taxon>
        <taxon>Bacteria division WOR-3</taxon>
    </lineage>
</organism>